<dbReference type="OrthoDB" id="9763644at2"/>
<dbReference type="RefSeq" id="WP_128889245.1">
    <property type="nucleotide sequence ID" value="NZ_BMCX01000004.1"/>
</dbReference>
<gene>
    <name evidence="2" type="ORF">CPELA_01970</name>
</gene>
<reference evidence="2 3" key="1">
    <citation type="submission" date="2019-01" db="EMBL/GenBank/DDBJ databases">
        <authorList>
            <person name="Ruckert C."/>
            <person name="Busche T."/>
            <person name="Kalinowski J."/>
        </authorList>
    </citation>
    <scope>NUCLEOTIDE SEQUENCE [LARGE SCALE GENOMIC DNA]</scope>
    <source>
        <strain evidence="2 3">136/3</strain>
    </source>
</reference>
<protein>
    <submittedName>
        <fullName evidence="2">Uncharacterized protein</fullName>
    </submittedName>
</protein>
<evidence type="ECO:0000313" key="2">
    <source>
        <dbReference type="EMBL" id="QAU51692.1"/>
    </source>
</evidence>
<accession>A0A410W6U8</accession>
<evidence type="ECO:0000256" key="1">
    <source>
        <dbReference type="SAM" id="MobiDB-lite"/>
    </source>
</evidence>
<dbReference type="Proteomes" id="UP000288929">
    <property type="component" value="Chromosome"/>
</dbReference>
<evidence type="ECO:0000313" key="3">
    <source>
        <dbReference type="Proteomes" id="UP000288929"/>
    </source>
</evidence>
<sequence>MKPEDFTDVGQATNLVGEYAGRICYSPATAWMAYENGMREENEPKFQHVVKELTTSSSTRSATERTGKPPTATTRNKSHPDPSSIEFTPYLWHTLVDHAEVSVDSTIAFTFRDGRSQAIPLKK</sequence>
<keyword evidence="3" id="KW-1185">Reference proteome</keyword>
<dbReference type="KEGG" id="cpeg:CPELA_01970"/>
<proteinExistence type="predicted"/>
<organism evidence="2 3">
    <name type="scientific">Corynebacterium pelargi</name>
    <dbReference type="NCBI Taxonomy" id="1471400"/>
    <lineage>
        <taxon>Bacteria</taxon>
        <taxon>Bacillati</taxon>
        <taxon>Actinomycetota</taxon>
        <taxon>Actinomycetes</taxon>
        <taxon>Mycobacteriales</taxon>
        <taxon>Corynebacteriaceae</taxon>
        <taxon>Corynebacterium</taxon>
    </lineage>
</organism>
<feature type="region of interest" description="Disordered" evidence="1">
    <location>
        <begin position="53"/>
        <end position="84"/>
    </location>
</feature>
<dbReference type="EMBL" id="CP035299">
    <property type="protein sequence ID" value="QAU51692.1"/>
    <property type="molecule type" value="Genomic_DNA"/>
</dbReference>
<dbReference type="AlphaFoldDB" id="A0A410W6U8"/>
<name>A0A410W6U8_9CORY</name>